<gene>
    <name evidence="2" type="ORF">BDQ12DRAFT_213601</name>
</gene>
<evidence type="ECO:0000313" key="2">
    <source>
        <dbReference type="EMBL" id="TFK37205.1"/>
    </source>
</evidence>
<dbReference type="AlphaFoldDB" id="A0A5C3LWV4"/>
<dbReference type="Proteomes" id="UP000308652">
    <property type="component" value="Unassembled WGS sequence"/>
</dbReference>
<keyword evidence="3" id="KW-1185">Reference proteome</keyword>
<organism evidence="2 3">
    <name type="scientific">Crucibulum laeve</name>
    <dbReference type="NCBI Taxonomy" id="68775"/>
    <lineage>
        <taxon>Eukaryota</taxon>
        <taxon>Fungi</taxon>
        <taxon>Dikarya</taxon>
        <taxon>Basidiomycota</taxon>
        <taxon>Agaricomycotina</taxon>
        <taxon>Agaricomycetes</taxon>
        <taxon>Agaricomycetidae</taxon>
        <taxon>Agaricales</taxon>
        <taxon>Agaricineae</taxon>
        <taxon>Nidulariaceae</taxon>
        <taxon>Crucibulum</taxon>
    </lineage>
</organism>
<dbReference type="EMBL" id="ML213609">
    <property type="protein sequence ID" value="TFK37205.1"/>
    <property type="molecule type" value="Genomic_DNA"/>
</dbReference>
<sequence length="112" mass="12142">MSSGYAPSFSPVITELSFSMISLSSIICMCLLETMNQAIAYVSSSSSHPPINFQSIHPFIILHPPELLKLTWLAAPKQPPILATGLLLGVDSEGMTRFLLLFVPPVLRSSTP</sequence>
<protein>
    <submittedName>
        <fullName evidence="2">Uncharacterized protein</fullName>
    </submittedName>
</protein>
<name>A0A5C3LWV4_9AGAR</name>
<accession>A0A5C3LWV4</accession>
<keyword evidence="1" id="KW-0812">Transmembrane</keyword>
<keyword evidence="1" id="KW-0472">Membrane</keyword>
<feature type="transmembrane region" description="Helical" evidence="1">
    <location>
        <begin position="12"/>
        <end position="32"/>
    </location>
</feature>
<proteinExistence type="predicted"/>
<evidence type="ECO:0000256" key="1">
    <source>
        <dbReference type="SAM" id="Phobius"/>
    </source>
</evidence>
<reference evidence="2 3" key="1">
    <citation type="journal article" date="2019" name="Nat. Ecol. Evol.">
        <title>Megaphylogeny resolves global patterns of mushroom evolution.</title>
        <authorList>
            <person name="Varga T."/>
            <person name="Krizsan K."/>
            <person name="Foldi C."/>
            <person name="Dima B."/>
            <person name="Sanchez-Garcia M."/>
            <person name="Sanchez-Ramirez S."/>
            <person name="Szollosi G.J."/>
            <person name="Szarkandi J.G."/>
            <person name="Papp V."/>
            <person name="Albert L."/>
            <person name="Andreopoulos W."/>
            <person name="Angelini C."/>
            <person name="Antonin V."/>
            <person name="Barry K.W."/>
            <person name="Bougher N.L."/>
            <person name="Buchanan P."/>
            <person name="Buyck B."/>
            <person name="Bense V."/>
            <person name="Catcheside P."/>
            <person name="Chovatia M."/>
            <person name="Cooper J."/>
            <person name="Damon W."/>
            <person name="Desjardin D."/>
            <person name="Finy P."/>
            <person name="Geml J."/>
            <person name="Haridas S."/>
            <person name="Hughes K."/>
            <person name="Justo A."/>
            <person name="Karasinski D."/>
            <person name="Kautmanova I."/>
            <person name="Kiss B."/>
            <person name="Kocsube S."/>
            <person name="Kotiranta H."/>
            <person name="LaButti K.M."/>
            <person name="Lechner B.E."/>
            <person name="Liimatainen K."/>
            <person name="Lipzen A."/>
            <person name="Lukacs Z."/>
            <person name="Mihaltcheva S."/>
            <person name="Morgado L.N."/>
            <person name="Niskanen T."/>
            <person name="Noordeloos M.E."/>
            <person name="Ohm R.A."/>
            <person name="Ortiz-Santana B."/>
            <person name="Ovrebo C."/>
            <person name="Racz N."/>
            <person name="Riley R."/>
            <person name="Savchenko A."/>
            <person name="Shiryaev A."/>
            <person name="Soop K."/>
            <person name="Spirin V."/>
            <person name="Szebenyi C."/>
            <person name="Tomsovsky M."/>
            <person name="Tulloss R.E."/>
            <person name="Uehling J."/>
            <person name="Grigoriev I.V."/>
            <person name="Vagvolgyi C."/>
            <person name="Papp T."/>
            <person name="Martin F.M."/>
            <person name="Miettinen O."/>
            <person name="Hibbett D.S."/>
            <person name="Nagy L.G."/>
        </authorList>
    </citation>
    <scope>NUCLEOTIDE SEQUENCE [LARGE SCALE GENOMIC DNA]</scope>
    <source>
        <strain evidence="2 3">CBS 166.37</strain>
    </source>
</reference>
<keyword evidence="1" id="KW-1133">Transmembrane helix</keyword>
<evidence type="ECO:0000313" key="3">
    <source>
        <dbReference type="Proteomes" id="UP000308652"/>
    </source>
</evidence>